<dbReference type="GeneID" id="63826209"/>
<dbReference type="Gene3D" id="3.80.10.10">
    <property type="entry name" value="Ribonuclease Inhibitor"/>
    <property type="match status" value="1"/>
</dbReference>
<accession>A0A165DNH2</accession>
<protein>
    <recommendedName>
        <fullName evidence="3">F-box domain-containing protein</fullName>
    </recommendedName>
</protein>
<evidence type="ECO:0000313" key="2">
    <source>
        <dbReference type="Proteomes" id="UP000076871"/>
    </source>
</evidence>
<dbReference type="InterPro" id="IPR032675">
    <property type="entry name" value="LRR_dom_sf"/>
</dbReference>
<sequence length="370" mass="42011">MTRADSGSLKYLNFPLPQLDFLSITGSPFEDTVRFSPSAGQFPVLRKLSLSLVMVPWGSSIFTTLVSLELFGVRMLQNASAHSLFLDMLEHCNDLQRLELDGVLPTEHGGLQDLTRVVRVPNLQKLLIHDVPPYIPWLLEHLSLRSSTLVNIHFRGSNDHPFEFPYVSRLFPHQVRENLAAFSQARFLAVLAEHKDELLIISDLNRDVCDEFEASLAFSMEVDEDVDLSLYMPALLQDIASLFTSDLLHLKIGGITSGMVVDHWKSVLNHFPSLEMLDITVNDEPRDLFRALLNCCFHLRRAIMRRVFMLTEDVQALLAYLSSRAGLGNKLEHLRIETCLQPLDEDARRIIASYVNFPVEFEVYDGDDTS</sequence>
<dbReference type="SUPFAM" id="SSF52047">
    <property type="entry name" value="RNI-like"/>
    <property type="match status" value="1"/>
</dbReference>
<keyword evidence="2" id="KW-1185">Reference proteome</keyword>
<evidence type="ECO:0000313" key="1">
    <source>
        <dbReference type="EMBL" id="KZT05269.1"/>
    </source>
</evidence>
<name>A0A165DNH2_9APHY</name>
<dbReference type="Proteomes" id="UP000076871">
    <property type="component" value="Unassembled WGS sequence"/>
</dbReference>
<dbReference type="RefSeq" id="XP_040763009.1">
    <property type="nucleotide sequence ID" value="XM_040909180.1"/>
</dbReference>
<gene>
    <name evidence="1" type="ORF">LAESUDRAFT_727222</name>
</gene>
<evidence type="ECO:0008006" key="3">
    <source>
        <dbReference type="Google" id="ProtNLM"/>
    </source>
</evidence>
<dbReference type="AlphaFoldDB" id="A0A165DNH2"/>
<organism evidence="1 2">
    <name type="scientific">Laetiporus sulphureus 93-53</name>
    <dbReference type="NCBI Taxonomy" id="1314785"/>
    <lineage>
        <taxon>Eukaryota</taxon>
        <taxon>Fungi</taxon>
        <taxon>Dikarya</taxon>
        <taxon>Basidiomycota</taxon>
        <taxon>Agaricomycotina</taxon>
        <taxon>Agaricomycetes</taxon>
        <taxon>Polyporales</taxon>
        <taxon>Laetiporus</taxon>
    </lineage>
</organism>
<reference evidence="1 2" key="1">
    <citation type="journal article" date="2016" name="Mol. Biol. Evol.">
        <title>Comparative Genomics of Early-Diverging Mushroom-Forming Fungi Provides Insights into the Origins of Lignocellulose Decay Capabilities.</title>
        <authorList>
            <person name="Nagy L.G."/>
            <person name="Riley R."/>
            <person name="Tritt A."/>
            <person name="Adam C."/>
            <person name="Daum C."/>
            <person name="Floudas D."/>
            <person name="Sun H."/>
            <person name="Yadav J.S."/>
            <person name="Pangilinan J."/>
            <person name="Larsson K.H."/>
            <person name="Matsuura K."/>
            <person name="Barry K."/>
            <person name="Labutti K."/>
            <person name="Kuo R."/>
            <person name="Ohm R.A."/>
            <person name="Bhattacharya S.S."/>
            <person name="Shirouzu T."/>
            <person name="Yoshinaga Y."/>
            <person name="Martin F.M."/>
            <person name="Grigoriev I.V."/>
            <person name="Hibbett D.S."/>
        </authorList>
    </citation>
    <scope>NUCLEOTIDE SEQUENCE [LARGE SCALE GENOMIC DNA]</scope>
    <source>
        <strain evidence="1 2">93-53</strain>
    </source>
</reference>
<proteinExistence type="predicted"/>
<dbReference type="EMBL" id="KV427631">
    <property type="protein sequence ID" value="KZT05269.1"/>
    <property type="molecule type" value="Genomic_DNA"/>
</dbReference>
<dbReference type="InParanoid" id="A0A165DNH2"/>